<proteinExistence type="predicted"/>
<gene>
    <name evidence="1" type="ORF">UFOVP639_18</name>
</gene>
<organism evidence="1">
    <name type="scientific">uncultured Caudovirales phage</name>
    <dbReference type="NCBI Taxonomy" id="2100421"/>
    <lineage>
        <taxon>Viruses</taxon>
        <taxon>Duplodnaviria</taxon>
        <taxon>Heunggongvirae</taxon>
        <taxon>Uroviricota</taxon>
        <taxon>Caudoviricetes</taxon>
        <taxon>Peduoviridae</taxon>
        <taxon>Maltschvirus</taxon>
        <taxon>Maltschvirus maltsch</taxon>
    </lineage>
</organism>
<evidence type="ECO:0000313" key="1">
    <source>
        <dbReference type="EMBL" id="CAB4153651.1"/>
    </source>
</evidence>
<dbReference type="EMBL" id="LR796603">
    <property type="protein sequence ID" value="CAB4153651.1"/>
    <property type="molecule type" value="Genomic_DNA"/>
</dbReference>
<reference evidence="1" key="1">
    <citation type="submission" date="2020-04" db="EMBL/GenBank/DDBJ databases">
        <authorList>
            <person name="Chiriac C."/>
            <person name="Salcher M."/>
            <person name="Ghai R."/>
            <person name="Kavagutti S V."/>
        </authorList>
    </citation>
    <scope>NUCLEOTIDE SEQUENCE</scope>
</reference>
<protein>
    <submittedName>
        <fullName evidence="1">Uncharacterized protein</fullName>
    </submittedName>
</protein>
<accession>A0A6J5N6I4</accession>
<sequence length="46" mass="5362">MLYQAAHEDYLQIEKVGESPAIEFLAFMNFFVRKSQLDIARIKRGS</sequence>
<name>A0A6J5N6I4_9CAUD</name>